<dbReference type="InterPro" id="IPR011009">
    <property type="entry name" value="Kinase-like_dom_sf"/>
</dbReference>
<keyword evidence="1" id="KW-0808">Transferase</keyword>
<dbReference type="GO" id="GO:0005524">
    <property type="term" value="F:ATP binding"/>
    <property type="evidence" value="ECO:0007669"/>
    <property type="project" value="UniProtKB-KW"/>
</dbReference>
<dbReference type="Gene3D" id="1.10.510.10">
    <property type="entry name" value="Transferase(Phosphotransferase) domain 1"/>
    <property type="match status" value="1"/>
</dbReference>
<proteinExistence type="predicted"/>
<dbReference type="SUPFAM" id="SSF56112">
    <property type="entry name" value="Protein kinase-like (PK-like)"/>
    <property type="match status" value="1"/>
</dbReference>
<dbReference type="Proteomes" id="UP000197446">
    <property type="component" value="Unassembled WGS sequence"/>
</dbReference>
<dbReference type="EMBL" id="NISI01000012">
    <property type="protein sequence ID" value="OWR01857.1"/>
    <property type="molecule type" value="Genomic_DNA"/>
</dbReference>
<dbReference type="AlphaFoldDB" id="A0A254N663"/>
<keyword evidence="4" id="KW-0067">ATP-binding</keyword>
<evidence type="ECO:0000256" key="4">
    <source>
        <dbReference type="ARBA" id="ARBA00022840"/>
    </source>
</evidence>
<evidence type="ECO:0000256" key="1">
    <source>
        <dbReference type="ARBA" id="ARBA00022679"/>
    </source>
</evidence>
<dbReference type="Gene3D" id="3.30.200.20">
    <property type="entry name" value="Phosphorylase Kinase, domain 1"/>
    <property type="match status" value="1"/>
</dbReference>
<dbReference type="PANTHER" id="PTHR43289:SF34">
    <property type="entry name" value="SERINE_THREONINE-PROTEIN KINASE YBDM-RELATED"/>
    <property type="match status" value="1"/>
</dbReference>
<dbReference type="SUPFAM" id="SSF48452">
    <property type="entry name" value="TPR-like"/>
    <property type="match status" value="2"/>
</dbReference>
<evidence type="ECO:0000256" key="2">
    <source>
        <dbReference type="ARBA" id="ARBA00022741"/>
    </source>
</evidence>
<dbReference type="GO" id="GO:0004674">
    <property type="term" value="F:protein serine/threonine kinase activity"/>
    <property type="evidence" value="ECO:0007669"/>
    <property type="project" value="TreeGrafter"/>
</dbReference>
<feature type="domain" description="Protein kinase" evidence="5">
    <location>
        <begin position="19"/>
        <end position="298"/>
    </location>
</feature>
<protein>
    <recommendedName>
        <fullName evidence="5">Protein kinase domain-containing protein</fullName>
    </recommendedName>
</protein>
<dbReference type="SMART" id="SM00220">
    <property type="entry name" value="S_TKc"/>
    <property type="match status" value="1"/>
</dbReference>
<dbReference type="PANTHER" id="PTHR43289">
    <property type="entry name" value="MITOGEN-ACTIVATED PROTEIN KINASE KINASE KINASE 20-RELATED"/>
    <property type="match status" value="1"/>
</dbReference>
<reference evidence="6 7" key="1">
    <citation type="journal article" date="2007" name="Int. J. Syst. Evol. Microbiol.">
        <title>Description of Pelomonas aquatica sp. nov. and Pelomonas puraquae sp. nov., isolated from industrial and haemodialysis water.</title>
        <authorList>
            <person name="Gomila M."/>
            <person name="Bowien B."/>
            <person name="Falsen E."/>
            <person name="Moore E.R."/>
            <person name="Lalucat J."/>
        </authorList>
    </citation>
    <scope>NUCLEOTIDE SEQUENCE [LARGE SCALE GENOMIC DNA]</scope>
    <source>
        <strain evidence="6 7">CCUG 52769</strain>
    </source>
</reference>
<evidence type="ECO:0000313" key="7">
    <source>
        <dbReference type="Proteomes" id="UP000197446"/>
    </source>
</evidence>
<evidence type="ECO:0000256" key="3">
    <source>
        <dbReference type="ARBA" id="ARBA00022777"/>
    </source>
</evidence>
<evidence type="ECO:0000313" key="6">
    <source>
        <dbReference type="EMBL" id="OWR01857.1"/>
    </source>
</evidence>
<dbReference type="Gene3D" id="1.25.40.10">
    <property type="entry name" value="Tetratricopeptide repeat domain"/>
    <property type="match status" value="1"/>
</dbReference>
<keyword evidence="2" id="KW-0547">Nucleotide-binding</keyword>
<name>A0A254N663_9BURK</name>
<accession>A0A254N663</accession>
<dbReference type="Pfam" id="PF00069">
    <property type="entry name" value="Pkinase"/>
    <property type="match status" value="1"/>
</dbReference>
<keyword evidence="3" id="KW-0418">Kinase</keyword>
<dbReference type="OrthoDB" id="9783151at2"/>
<dbReference type="InterPro" id="IPR011990">
    <property type="entry name" value="TPR-like_helical_dom_sf"/>
</dbReference>
<sequence>MATADPADASLTGQRLGPWVLSHRLGRGGLGEVWHAQRDDGLYDGRVAIKRLHGDGTSPAVARRMRRERAALGRLAHPHIAALLDAGVQGSHAYLVLELVDGPPLAEHARALDLSARVALLLQVAEAVEHAHGRLVVHRDLKPANVRVDALGGPKLLDFGLAVSPDFGAGETQAGLTPGYAAPELITDDDGGTGVDVFSLGVMLFELMTGCLPFGQRQDNPTAMTHAVLHQPPHRLEALLREPADADGPGRPVDAHRARGDLEAIALRALAKTPRERYVGVHAFIEDLQHWQARRPVLARRGAGWRHRAGLWVRRHTLPAALAGAVAVSLAAGMGVSLWQWQQAEGARQRSETVSGFLTALLARGSIPRDGQLPTIMELLDDSRDRLTTLGDDADARAKLLEVLSRTYMALNRFDEALPLGEQWLALARQQHGEDTPPVLLARLSLGQIHQIMGNDETAIALLEPIGAPLARHFGPDSEPVRMQLFSLAADYMHSHRLADAEQALERVRVLTEQLHPGDEYELADYLQNLSVLRQRQGRLQEALAVLRETRPMWSSTHPKMGRQRLVLRQSEMSLMGENADFDGLDARVEPLLADIRQALGPGNDLALHVLSIYASTLRLQGRHADALTALDRLLTQARADGQPPTSLLVYRSERLLAGAARGRFDAAEARAVLGEAAALPASNRRGRSLVLVAEAALAEGNTSLATQALQRLRELPLPPSLTSAGNRLARAEGRLARALGDLDRSATLLNQRLAQVKATPDTGLVQVWSAHLDVAMTAVLQGTADSADRLAQARAARPAHLAPGHPLDAVQRWLDARHAAGRDDAAPVREAWADLAALRGGALTQASLGGLLL</sequence>
<gene>
    <name evidence="6" type="ORF">CDO81_22835</name>
</gene>
<organism evidence="6 7">
    <name type="scientific">Roseateles puraquae</name>
    <dbReference type="NCBI Taxonomy" id="431059"/>
    <lineage>
        <taxon>Bacteria</taxon>
        <taxon>Pseudomonadati</taxon>
        <taxon>Pseudomonadota</taxon>
        <taxon>Betaproteobacteria</taxon>
        <taxon>Burkholderiales</taxon>
        <taxon>Sphaerotilaceae</taxon>
        <taxon>Roseateles</taxon>
    </lineage>
</organism>
<keyword evidence="7" id="KW-1185">Reference proteome</keyword>
<dbReference type="Pfam" id="PF13424">
    <property type="entry name" value="TPR_12"/>
    <property type="match status" value="2"/>
</dbReference>
<dbReference type="PROSITE" id="PS50011">
    <property type="entry name" value="PROTEIN_KINASE_DOM"/>
    <property type="match status" value="1"/>
</dbReference>
<dbReference type="CDD" id="cd14014">
    <property type="entry name" value="STKc_PknB_like"/>
    <property type="match status" value="1"/>
</dbReference>
<dbReference type="InterPro" id="IPR000719">
    <property type="entry name" value="Prot_kinase_dom"/>
</dbReference>
<evidence type="ECO:0000259" key="5">
    <source>
        <dbReference type="PROSITE" id="PS50011"/>
    </source>
</evidence>
<comment type="caution">
    <text evidence="6">The sequence shown here is derived from an EMBL/GenBank/DDBJ whole genome shotgun (WGS) entry which is preliminary data.</text>
</comment>
<dbReference type="RefSeq" id="WP_088485552.1">
    <property type="nucleotide sequence ID" value="NZ_NISI01000012.1"/>
</dbReference>